<keyword evidence="9" id="KW-1185">Reference proteome</keyword>
<dbReference type="Proteomes" id="UP000295724">
    <property type="component" value="Unassembled WGS sequence"/>
</dbReference>
<accession>A0A4R6XZL2</accession>
<gene>
    <name evidence="8" type="ORF">C8D91_0650</name>
</gene>
<evidence type="ECO:0000259" key="7">
    <source>
        <dbReference type="Pfam" id="PF21337"/>
    </source>
</evidence>
<protein>
    <submittedName>
        <fullName evidence="8">Leucyl aminopeptidase</fullName>
    </submittedName>
</protein>
<dbReference type="GO" id="GO:0030145">
    <property type="term" value="F:manganese ion binding"/>
    <property type="evidence" value="ECO:0007669"/>
    <property type="project" value="InterPro"/>
</dbReference>
<dbReference type="SUPFAM" id="SSF53187">
    <property type="entry name" value="Zn-dependent exopeptidases"/>
    <property type="match status" value="1"/>
</dbReference>
<dbReference type="OrthoDB" id="9809354at2"/>
<dbReference type="RefSeq" id="WP_099017604.1">
    <property type="nucleotide sequence ID" value="NZ_NIHB01000001.1"/>
</dbReference>
<evidence type="ECO:0000256" key="5">
    <source>
        <dbReference type="ARBA" id="ARBA00023211"/>
    </source>
</evidence>
<reference evidence="8 9" key="1">
    <citation type="submission" date="2019-03" db="EMBL/GenBank/DDBJ databases">
        <title>Genomic Encyclopedia of Type Strains, Phase IV (KMG-IV): sequencing the most valuable type-strain genomes for metagenomic binning, comparative biology and taxonomic classification.</title>
        <authorList>
            <person name="Goeker M."/>
        </authorList>
    </citation>
    <scope>NUCLEOTIDE SEQUENCE [LARGE SCALE GENOMIC DNA]</scope>
    <source>
        <strain evidence="8 9">DSM 25488</strain>
    </source>
</reference>
<sequence length="456" mass="50129">MTHYISTDPQQHTIPVVPILLGTYETWFAAQNNYLQSIATHQKLDKQAGQFLVDYKADGEIAKVYLTVDDDLNPYSMCHAFNAFPLGFYHIESETEEIAAAVILAWGFGSYRFDRYLEVKTAATLCVNESEYASELSIIKATCLVRDLINTPADDMGPTEMSQFAESFAEENHTTFTEIIGEALLTENFPSIHIVGRASHKAPRLIELNWGDENNPKVSLVGKGVCFDTGGNNMKAAQFMRWMKKDMGGGAHVLGLAQLIIDHQLPVCLQVLIPTVENAVSSNAYRQGDVAQTRSGQTIEIGHTDAEGRVILADALTYACESNPELVIDFATLTGAARVAMGPTVTPIFSNRKEISDGICDAGQTTHDETWPLPLQQSYKKYIKSSIADLSNTGSIPQAGCITAALFLEHFIKPEISWVHVDTYGWNFGDRTGGTEGGEALAMHAVFQWLKGQYSI</sequence>
<keyword evidence="4" id="KW-0378">Hydrolase</keyword>
<evidence type="ECO:0000256" key="1">
    <source>
        <dbReference type="ARBA" id="ARBA00009528"/>
    </source>
</evidence>
<dbReference type="GO" id="GO:0070006">
    <property type="term" value="F:metalloaminopeptidase activity"/>
    <property type="evidence" value="ECO:0007669"/>
    <property type="project" value="InterPro"/>
</dbReference>
<proteinExistence type="inferred from homology"/>
<dbReference type="Gene3D" id="3.40.630.10">
    <property type="entry name" value="Zn peptidases"/>
    <property type="match status" value="1"/>
</dbReference>
<keyword evidence="5" id="KW-0464">Manganese</keyword>
<dbReference type="InterPro" id="IPR000819">
    <property type="entry name" value="Peptidase_M17_C"/>
</dbReference>
<dbReference type="GO" id="GO:0006508">
    <property type="term" value="P:proteolysis"/>
    <property type="evidence" value="ECO:0007669"/>
    <property type="project" value="UniProtKB-KW"/>
</dbReference>
<keyword evidence="3" id="KW-0645">Protease</keyword>
<evidence type="ECO:0000256" key="3">
    <source>
        <dbReference type="ARBA" id="ARBA00022670"/>
    </source>
</evidence>
<dbReference type="InterPro" id="IPR011356">
    <property type="entry name" value="Leucine_aapep/pepB"/>
</dbReference>
<comment type="similarity">
    <text evidence="1">Belongs to the peptidase M17 family.</text>
</comment>
<feature type="domain" description="Cytosol aminopeptidase" evidence="6">
    <location>
        <begin position="144"/>
        <end position="432"/>
    </location>
</feature>
<evidence type="ECO:0000256" key="4">
    <source>
        <dbReference type="ARBA" id="ARBA00022801"/>
    </source>
</evidence>
<dbReference type="CDD" id="cd00433">
    <property type="entry name" value="Peptidase_M17"/>
    <property type="match status" value="1"/>
</dbReference>
<dbReference type="PRINTS" id="PR00481">
    <property type="entry name" value="LAMNOPPTDASE"/>
</dbReference>
<dbReference type="EMBL" id="SNZB01000001">
    <property type="protein sequence ID" value="TDR23784.1"/>
    <property type="molecule type" value="Genomic_DNA"/>
</dbReference>
<dbReference type="GO" id="GO:0005737">
    <property type="term" value="C:cytoplasm"/>
    <property type="evidence" value="ECO:0007669"/>
    <property type="project" value="InterPro"/>
</dbReference>
<dbReference type="Gene3D" id="3.40.220.10">
    <property type="entry name" value="Leucine Aminopeptidase, subunit E, domain 1"/>
    <property type="match status" value="1"/>
</dbReference>
<evidence type="ECO:0000256" key="2">
    <source>
        <dbReference type="ARBA" id="ARBA00022438"/>
    </source>
</evidence>
<dbReference type="InterPro" id="IPR043472">
    <property type="entry name" value="Macro_dom-like"/>
</dbReference>
<keyword evidence="2 8" id="KW-0031">Aminopeptidase</keyword>
<name>A0A4R6XZL2_9GAMM</name>
<evidence type="ECO:0000259" key="6">
    <source>
        <dbReference type="Pfam" id="PF00883"/>
    </source>
</evidence>
<dbReference type="PANTHER" id="PTHR11963:SF20">
    <property type="entry name" value="PEPTIDASE B"/>
    <property type="match status" value="1"/>
</dbReference>
<evidence type="ECO:0000313" key="9">
    <source>
        <dbReference type="Proteomes" id="UP000295724"/>
    </source>
</evidence>
<dbReference type="Pfam" id="PF21337">
    <property type="entry name" value="Peptidase_M17_N_1"/>
    <property type="match status" value="1"/>
</dbReference>
<dbReference type="Pfam" id="PF00883">
    <property type="entry name" value="Peptidase_M17"/>
    <property type="match status" value="1"/>
</dbReference>
<organism evidence="8 9">
    <name type="scientific">Marinicella litoralis</name>
    <dbReference type="NCBI Taxonomy" id="644220"/>
    <lineage>
        <taxon>Bacteria</taxon>
        <taxon>Pseudomonadati</taxon>
        <taxon>Pseudomonadota</taxon>
        <taxon>Gammaproteobacteria</taxon>
        <taxon>Lysobacterales</taxon>
        <taxon>Marinicellaceae</taxon>
        <taxon>Marinicella</taxon>
    </lineage>
</organism>
<comment type="caution">
    <text evidence="8">The sequence shown here is derived from an EMBL/GenBank/DDBJ whole genome shotgun (WGS) entry which is preliminary data.</text>
</comment>
<evidence type="ECO:0000313" key="8">
    <source>
        <dbReference type="EMBL" id="TDR23784.1"/>
    </source>
</evidence>
<dbReference type="PANTHER" id="PTHR11963">
    <property type="entry name" value="LEUCINE AMINOPEPTIDASE-RELATED"/>
    <property type="match status" value="1"/>
</dbReference>
<dbReference type="AlphaFoldDB" id="A0A4R6XZL2"/>
<feature type="domain" description="M17 aminopeptidase N-terminal" evidence="7">
    <location>
        <begin position="14"/>
        <end position="119"/>
    </location>
</feature>
<dbReference type="InterPro" id="IPR048816">
    <property type="entry name" value="Peptidase_M17_N_1"/>
</dbReference>